<gene>
    <name evidence="1" type="ORF">C7B77_07280</name>
</gene>
<accession>A0A2T1GIZ6</accession>
<name>A0A2T1GIZ6_9CYAN</name>
<dbReference type="EMBL" id="PVWO01000063">
    <property type="protein sequence ID" value="PSB57755.1"/>
    <property type="molecule type" value="Genomic_DNA"/>
</dbReference>
<proteinExistence type="predicted"/>
<sequence length="98" mass="11315">MPAQTELSLKVGSPLLIVLTPRHPKNRWWIDRFGLLSLKPNGIITWSSDDFISGEPYGRSVADLSRGFKLLFHEGWEILLAENDSVWYEFITEPWRTA</sequence>
<dbReference type="Proteomes" id="UP000238937">
    <property type="component" value="Unassembled WGS sequence"/>
</dbReference>
<evidence type="ECO:0000313" key="2">
    <source>
        <dbReference type="Proteomes" id="UP000238937"/>
    </source>
</evidence>
<dbReference type="RefSeq" id="WP_106302161.1">
    <property type="nucleotide sequence ID" value="NZ_PVWO01000063.1"/>
</dbReference>
<evidence type="ECO:0000313" key="1">
    <source>
        <dbReference type="EMBL" id="PSB57755.1"/>
    </source>
</evidence>
<organism evidence="1 2">
    <name type="scientific">Chamaesiphon polymorphus CCALA 037</name>
    <dbReference type="NCBI Taxonomy" id="2107692"/>
    <lineage>
        <taxon>Bacteria</taxon>
        <taxon>Bacillati</taxon>
        <taxon>Cyanobacteriota</taxon>
        <taxon>Cyanophyceae</taxon>
        <taxon>Gomontiellales</taxon>
        <taxon>Chamaesiphonaceae</taxon>
        <taxon>Chamaesiphon</taxon>
    </lineage>
</organism>
<reference evidence="1 2" key="1">
    <citation type="submission" date="2018-03" db="EMBL/GenBank/DDBJ databases">
        <title>The ancient ancestry and fast evolution of plastids.</title>
        <authorList>
            <person name="Moore K.R."/>
            <person name="Magnabosco C."/>
            <person name="Momper L."/>
            <person name="Gold D.A."/>
            <person name="Bosak T."/>
            <person name="Fournier G.P."/>
        </authorList>
    </citation>
    <scope>NUCLEOTIDE SEQUENCE [LARGE SCALE GENOMIC DNA]</scope>
    <source>
        <strain evidence="1 2">CCALA 037</strain>
    </source>
</reference>
<protein>
    <submittedName>
        <fullName evidence="1">Uncharacterized protein</fullName>
    </submittedName>
</protein>
<dbReference type="AlphaFoldDB" id="A0A2T1GIZ6"/>
<keyword evidence="2" id="KW-1185">Reference proteome</keyword>
<comment type="caution">
    <text evidence="1">The sequence shown here is derived from an EMBL/GenBank/DDBJ whole genome shotgun (WGS) entry which is preliminary data.</text>
</comment>